<feature type="compositionally biased region" description="Polar residues" evidence="1">
    <location>
        <begin position="250"/>
        <end position="262"/>
    </location>
</feature>
<keyword evidence="4" id="KW-1185">Reference proteome</keyword>
<evidence type="ECO:0000313" key="4">
    <source>
        <dbReference type="Proteomes" id="UP000009168"/>
    </source>
</evidence>
<dbReference type="SUPFAM" id="SSF50249">
    <property type="entry name" value="Nucleic acid-binding proteins"/>
    <property type="match status" value="1"/>
</dbReference>
<evidence type="ECO:0000313" key="3">
    <source>
        <dbReference type="EMBL" id="EAS02977.1"/>
    </source>
</evidence>
<dbReference type="EMBL" id="GG662512">
    <property type="protein sequence ID" value="EAS02977.1"/>
    <property type="molecule type" value="Genomic_DNA"/>
</dbReference>
<reference evidence="4" key="1">
    <citation type="journal article" date="2006" name="PLoS Biol.">
        <title>Macronuclear genome sequence of the ciliate Tetrahymena thermophila, a model eukaryote.</title>
        <authorList>
            <person name="Eisen J.A."/>
            <person name="Coyne R.S."/>
            <person name="Wu M."/>
            <person name="Wu D."/>
            <person name="Thiagarajan M."/>
            <person name="Wortman J.R."/>
            <person name="Badger J.H."/>
            <person name="Ren Q."/>
            <person name="Amedeo P."/>
            <person name="Jones K.M."/>
            <person name="Tallon L.J."/>
            <person name="Delcher A.L."/>
            <person name="Salzberg S.L."/>
            <person name="Silva J.C."/>
            <person name="Haas B.J."/>
            <person name="Majoros W.H."/>
            <person name="Farzad M."/>
            <person name="Carlton J.M."/>
            <person name="Smith R.K. Jr."/>
            <person name="Garg J."/>
            <person name="Pearlman R.E."/>
            <person name="Karrer K.M."/>
            <person name="Sun L."/>
            <person name="Manning G."/>
            <person name="Elde N.C."/>
            <person name="Turkewitz A.P."/>
            <person name="Asai D.J."/>
            <person name="Wilkes D.E."/>
            <person name="Wang Y."/>
            <person name="Cai H."/>
            <person name="Collins K."/>
            <person name="Stewart B.A."/>
            <person name="Lee S.R."/>
            <person name="Wilamowska K."/>
            <person name="Weinberg Z."/>
            <person name="Ruzzo W.L."/>
            <person name="Wloga D."/>
            <person name="Gaertig J."/>
            <person name="Frankel J."/>
            <person name="Tsao C.-C."/>
            <person name="Gorovsky M.A."/>
            <person name="Keeling P.J."/>
            <person name="Waller R.F."/>
            <person name="Patron N.J."/>
            <person name="Cherry J.M."/>
            <person name="Stover N.A."/>
            <person name="Krieger C.J."/>
            <person name="del Toro C."/>
            <person name="Ryder H.F."/>
            <person name="Williamson S.C."/>
            <person name="Barbeau R.A."/>
            <person name="Hamilton E.P."/>
            <person name="Orias E."/>
        </authorList>
    </citation>
    <scope>NUCLEOTIDE SEQUENCE [LARGE SCALE GENOMIC DNA]</scope>
    <source>
        <strain evidence="4">SB210</strain>
    </source>
</reference>
<keyword evidence="3" id="KW-0238">DNA-binding</keyword>
<dbReference type="eggNOG" id="ENOG502SSQT">
    <property type="taxonomic scope" value="Eukaryota"/>
</dbReference>
<accession>I7M9X1</accession>
<feature type="region of interest" description="Disordered" evidence="1">
    <location>
        <begin position="444"/>
        <end position="494"/>
    </location>
</feature>
<name>I7M9X1_TETTS</name>
<dbReference type="RefSeq" id="XP_001023222.1">
    <property type="nucleotide sequence ID" value="XM_001023222.1"/>
</dbReference>
<dbReference type="Proteomes" id="UP000009168">
    <property type="component" value="Unassembled WGS sequence"/>
</dbReference>
<dbReference type="InterPro" id="IPR002059">
    <property type="entry name" value="CSP_DNA-bd"/>
</dbReference>
<dbReference type="GO" id="GO:0003677">
    <property type="term" value="F:DNA binding"/>
    <property type="evidence" value="ECO:0007669"/>
    <property type="project" value="UniProtKB-KW"/>
</dbReference>
<feature type="region of interest" description="Disordered" evidence="1">
    <location>
        <begin position="305"/>
        <end position="351"/>
    </location>
</feature>
<feature type="domain" description="CSD" evidence="2">
    <location>
        <begin position="612"/>
        <end position="688"/>
    </location>
</feature>
<feature type="region of interest" description="Disordered" evidence="1">
    <location>
        <begin position="565"/>
        <end position="600"/>
    </location>
</feature>
<protein>
    <submittedName>
        <fullName evidence="3">Cold-shock DNA-binding domain protein</fullName>
    </submittedName>
</protein>
<dbReference type="HOGENOM" id="CLU_381990_0_0_1"/>
<evidence type="ECO:0000256" key="1">
    <source>
        <dbReference type="SAM" id="MobiDB-lite"/>
    </source>
</evidence>
<evidence type="ECO:0000259" key="2">
    <source>
        <dbReference type="PROSITE" id="PS51857"/>
    </source>
</evidence>
<dbReference type="CDD" id="cd04458">
    <property type="entry name" value="CSP_CDS"/>
    <property type="match status" value="1"/>
</dbReference>
<feature type="compositionally biased region" description="Polar residues" evidence="1">
    <location>
        <begin position="305"/>
        <end position="343"/>
    </location>
</feature>
<proteinExistence type="predicted"/>
<dbReference type="InParanoid" id="I7M9X1"/>
<feature type="compositionally biased region" description="Low complexity" evidence="1">
    <location>
        <begin position="444"/>
        <end position="492"/>
    </location>
</feature>
<dbReference type="OrthoDB" id="422005at2759"/>
<dbReference type="Gene3D" id="3.90.70.80">
    <property type="match status" value="1"/>
</dbReference>
<gene>
    <name evidence="3" type="ORF">TTHERM_00494290</name>
</gene>
<dbReference type="Pfam" id="PF00313">
    <property type="entry name" value="CSD"/>
    <property type="match status" value="1"/>
</dbReference>
<dbReference type="AlphaFoldDB" id="I7M9X1"/>
<dbReference type="Gene3D" id="2.40.50.140">
    <property type="entry name" value="Nucleic acid-binding proteins"/>
    <property type="match status" value="1"/>
</dbReference>
<dbReference type="GeneID" id="7843406"/>
<dbReference type="InterPro" id="IPR012340">
    <property type="entry name" value="NA-bd_OB-fold"/>
</dbReference>
<dbReference type="KEGG" id="tet:TTHERM_00494290"/>
<organism evidence="3 4">
    <name type="scientific">Tetrahymena thermophila (strain SB210)</name>
    <dbReference type="NCBI Taxonomy" id="312017"/>
    <lineage>
        <taxon>Eukaryota</taxon>
        <taxon>Sar</taxon>
        <taxon>Alveolata</taxon>
        <taxon>Ciliophora</taxon>
        <taxon>Intramacronucleata</taxon>
        <taxon>Oligohymenophorea</taxon>
        <taxon>Hymenostomatida</taxon>
        <taxon>Tetrahymenina</taxon>
        <taxon>Tetrahymenidae</taxon>
        <taxon>Tetrahymena</taxon>
    </lineage>
</organism>
<dbReference type="PROSITE" id="PS51857">
    <property type="entry name" value="CSD_2"/>
    <property type="match status" value="1"/>
</dbReference>
<sequence length="725" mass="82554">MTNSKIEQVLIDNNFEICKTPEGQNNLMKSVSLALFNTIDHYEKIQQYCKKYIKHLIEQKLLSKKLEGFIQNERWVADYFTNPTLKCFERLNLELLSLIFKTKITIFTISQEHQFLKSTIYNNGFDHGIINLYQPDQKHYDVFRHKNSPILPMLDQALISDILGDLKDQPNGATLKDDQHANHYQIYGVTESPQIPGQKRHSFHRKHKKSLSDTFNPFQIRVPNDFLDLFKGSNDFSNNSQFLSLINHHQSNSSSTGINSDLSNHHHDPTQNIESTSRRLKYQNYIDETEETLNVAINNTQLSKFNPKANENSSSPNSYNLSHQLNPEQPTQFTNNANSNQLLNPEKSNEENQQTLNLNNQMNGFQQSYLQNNIPQTQQLNSLSNTNAKQDTLNTQNLAQSNNQSNLNTSGQQQNNLAQNNLSSNTTSLQTKIAVNQGESLAISSQSSNESLNSNQVNNQGMQDSQISQQQQIQASQTSNQQQASIQQSSNTPNLLSTPSIDFIQFTHPIPNMVPIPTVSTPNLLTPPFMPPPATINLLNPSFDQLQKLPANQLTKSMSYSITSTTPQLQQQNTQQQQQQIQQNTSQSQQQQQQQAQGSQISANAIHENLRRYMGSLKFFDENKNYGFIVMDDDNRDIFVHYDDLQKAGITKEFLKSSKQGNVIRFSFSCMQYIGKYKQSKKAVELQVMPYNPALSALRRQQFSYISANPQNTSNNNQSNNNSNL</sequence>
<feature type="region of interest" description="Disordered" evidence="1">
    <location>
        <begin position="250"/>
        <end position="277"/>
    </location>
</feature>